<sequence length="124" mass="14038">MASGPIWVWHRVRCGTWLGPWPRAGCACRPATARPPPRLRKEERHKRLQRVLRFSSPSQSSFVSIDYKSHLASPSHLHALVWCLTSDVEGRGELVVLQISANTTIDLRIIVPSYIAKMLRSDGR</sequence>
<dbReference type="Proteomes" id="UP000324222">
    <property type="component" value="Unassembled WGS sequence"/>
</dbReference>
<reference evidence="1 2" key="1">
    <citation type="submission" date="2019-05" db="EMBL/GenBank/DDBJ databases">
        <title>Another draft genome of Portunus trituberculatus and its Hox gene families provides insights of decapod evolution.</title>
        <authorList>
            <person name="Jeong J.-H."/>
            <person name="Song I."/>
            <person name="Kim S."/>
            <person name="Choi T."/>
            <person name="Kim D."/>
            <person name="Ryu S."/>
            <person name="Kim W."/>
        </authorList>
    </citation>
    <scope>NUCLEOTIDE SEQUENCE [LARGE SCALE GENOMIC DNA]</scope>
    <source>
        <tissue evidence="1">Muscle</tissue>
    </source>
</reference>
<evidence type="ECO:0000313" key="1">
    <source>
        <dbReference type="EMBL" id="MPC40750.1"/>
    </source>
</evidence>
<evidence type="ECO:0000313" key="2">
    <source>
        <dbReference type="Proteomes" id="UP000324222"/>
    </source>
</evidence>
<accession>A0A5B7F0D1</accession>
<protein>
    <submittedName>
        <fullName evidence="1">Uncharacterized protein</fullName>
    </submittedName>
</protein>
<dbReference type="AlphaFoldDB" id="A0A5B7F0D1"/>
<proteinExistence type="predicted"/>
<name>A0A5B7F0D1_PORTR</name>
<comment type="caution">
    <text evidence="1">The sequence shown here is derived from an EMBL/GenBank/DDBJ whole genome shotgun (WGS) entry which is preliminary data.</text>
</comment>
<keyword evidence="2" id="KW-1185">Reference proteome</keyword>
<gene>
    <name evidence="1" type="ORF">E2C01_034316</name>
</gene>
<organism evidence="1 2">
    <name type="scientific">Portunus trituberculatus</name>
    <name type="common">Swimming crab</name>
    <name type="synonym">Neptunus trituberculatus</name>
    <dbReference type="NCBI Taxonomy" id="210409"/>
    <lineage>
        <taxon>Eukaryota</taxon>
        <taxon>Metazoa</taxon>
        <taxon>Ecdysozoa</taxon>
        <taxon>Arthropoda</taxon>
        <taxon>Crustacea</taxon>
        <taxon>Multicrustacea</taxon>
        <taxon>Malacostraca</taxon>
        <taxon>Eumalacostraca</taxon>
        <taxon>Eucarida</taxon>
        <taxon>Decapoda</taxon>
        <taxon>Pleocyemata</taxon>
        <taxon>Brachyura</taxon>
        <taxon>Eubrachyura</taxon>
        <taxon>Portunoidea</taxon>
        <taxon>Portunidae</taxon>
        <taxon>Portuninae</taxon>
        <taxon>Portunus</taxon>
    </lineage>
</organism>
<dbReference type="EMBL" id="VSRR010004801">
    <property type="protein sequence ID" value="MPC40750.1"/>
    <property type="molecule type" value="Genomic_DNA"/>
</dbReference>